<organism evidence="5 6">
    <name type="scientific">Cellulomonas carbonis T26</name>
    <dbReference type="NCBI Taxonomy" id="947969"/>
    <lineage>
        <taxon>Bacteria</taxon>
        <taxon>Bacillati</taxon>
        <taxon>Actinomycetota</taxon>
        <taxon>Actinomycetes</taxon>
        <taxon>Micrococcales</taxon>
        <taxon>Cellulomonadaceae</taxon>
        <taxon>Cellulomonas</taxon>
    </lineage>
</organism>
<proteinExistence type="inferred from homology"/>
<feature type="region of interest" description="Disordered" evidence="2">
    <location>
        <begin position="317"/>
        <end position="340"/>
    </location>
</feature>
<reference evidence="5 6" key="1">
    <citation type="submission" date="2013-08" db="EMBL/GenBank/DDBJ databases">
        <title>Genome sequencing of Cellulomonas carbonis T26.</title>
        <authorList>
            <person name="Chen F."/>
            <person name="Li Y."/>
            <person name="Wang G."/>
        </authorList>
    </citation>
    <scope>NUCLEOTIDE SEQUENCE [LARGE SCALE GENOMIC DNA]</scope>
    <source>
        <strain evidence="5 6">T26</strain>
    </source>
</reference>
<protein>
    <submittedName>
        <fullName evidence="5">DNA processing protein DprA</fullName>
    </submittedName>
</protein>
<dbReference type="Proteomes" id="UP000029839">
    <property type="component" value="Unassembled WGS sequence"/>
</dbReference>
<dbReference type="PANTHER" id="PTHR43022">
    <property type="entry name" value="PROTEIN SMF"/>
    <property type="match status" value="1"/>
</dbReference>
<evidence type="ECO:0000259" key="4">
    <source>
        <dbReference type="Pfam" id="PF17782"/>
    </source>
</evidence>
<feature type="domain" description="DprA winged helix" evidence="4">
    <location>
        <begin position="252"/>
        <end position="311"/>
    </location>
</feature>
<dbReference type="AlphaFoldDB" id="A0A0A0BW26"/>
<feature type="domain" description="Smf/DprA SLOG" evidence="3">
    <location>
        <begin position="24"/>
        <end position="236"/>
    </location>
</feature>
<gene>
    <name evidence="5" type="ORF">N868_11010</name>
</gene>
<dbReference type="RefSeq" id="WP_043605029.1">
    <property type="nucleotide sequence ID" value="NZ_AXCY01000024.1"/>
</dbReference>
<dbReference type="PANTHER" id="PTHR43022:SF1">
    <property type="entry name" value="PROTEIN SMF"/>
    <property type="match status" value="1"/>
</dbReference>
<reference evidence="5 6" key="2">
    <citation type="journal article" date="2015" name="Stand. Genomic Sci.">
        <title>Draft genome sequence of Cellulomonas carbonis T26(T) and comparative analysis of six Cellulomonas genomes.</title>
        <authorList>
            <person name="Zhuang W."/>
            <person name="Zhang S."/>
            <person name="Xia X."/>
            <person name="Wang G."/>
        </authorList>
    </citation>
    <scope>NUCLEOTIDE SEQUENCE [LARGE SCALE GENOMIC DNA]</scope>
    <source>
        <strain evidence="5 6">T26</strain>
    </source>
</reference>
<comment type="caution">
    <text evidence="5">The sequence shown here is derived from an EMBL/GenBank/DDBJ whole genome shotgun (WGS) entry which is preliminary data.</text>
</comment>
<dbReference type="InterPro" id="IPR041614">
    <property type="entry name" value="DprA_WH"/>
</dbReference>
<dbReference type="OrthoDB" id="9785707at2"/>
<accession>A0A0A0BW26</accession>
<evidence type="ECO:0000259" key="3">
    <source>
        <dbReference type="Pfam" id="PF02481"/>
    </source>
</evidence>
<evidence type="ECO:0000256" key="2">
    <source>
        <dbReference type="SAM" id="MobiDB-lite"/>
    </source>
</evidence>
<evidence type="ECO:0000313" key="6">
    <source>
        <dbReference type="Proteomes" id="UP000029839"/>
    </source>
</evidence>
<name>A0A0A0BW26_9CELL</name>
<dbReference type="EMBL" id="AXCY01000024">
    <property type="protein sequence ID" value="KGM11354.1"/>
    <property type="molecule type" value="Genomic_DNA"/>
</dbReference>
<keyword evidence="6" id="KW-1185">Reference proteome</keyword>
<dbReference type="InterPro" id="IPR003488">
    <property type="entry name" value="DprA"/>
</dbReference>
<feature type="non-terminal residue" evidence="5">
    <location>
        <position position="1"/>
    </location>
</feature>
<feature type="compositionally biased region" description="Basic and acidic residues" evidence="2">
    <location>
        <begin position="317"/>
        <end position="332"/>
    </location>
</feature>
<dbReference type="Pfam" id="PF17782">
    <property type="entry name" value="WHD_DprA"/>
    <property type="match status" value="1"/>
</dbReference>
<dbReference type="InterPro" id="IPR057666">
    <property type="entry name" value="DrpA_SLOG"/>
</dbReference>
<comment type="similarity">
    <text evidence="1">Belongs to the DprA/Smf family.</text>
</comment>
<dbReference type="Pfam" id="PF02481">
    <property type="entry name" value="DNA_processg_A"/>
    <property type="match status" value="1"/>
</dbReference>
<evidence type="ECO:0000313" key="5">
    <source>
        <dbReference type="EMBL" id="KGM11354.1"/>
    </source>
</evidence>
<evidence type="ECO:0000256" key="1">
    <source>
        <dbReference type="ARBA" id="ARBA00006525"/>
    </source>
</evidence>
<dbReference type="NCBIfam" id="TIGR00732">
    <property type="entry name" value="dprA"/>
    <property type="match status" value="1"/>
</dbReference>
<dbReference type="SUPFAM" id="SSF102405">
    <property type="entry name" value="MCP/YpsA-like"/>
    <property type="match status" value="1"/>
</dbReference>
<sequence length="340" mass="34948">WAPRLETLAPDRDLDAHRRRGGDVVVPGDPRWPAALDDLAAAAPHALWTLGGGDLAAALDGSVAVIGARACTAYGERVTAELTAGLVDVRRPVVSGGAYGIDAVAHRTTLRCGGRTVVVLAGGVDRPYPAGNARLLAEVVASGGTLVSEVPPGSVPSRSRFLQRNRLIAAGGSVTVVVEAAWRSGALNTAGTAATLLRPVGAVPGPVTSSASAGCHRLMREGVAACVTGVEDVLELVAPAGSDLRPAAPEVAARRPVDALDEVHARTLDALPVRAWAVEESVSRVAGLALAEVRAALGRLELAGLAERSEGRWRRRTVRDGRVRTGPDRARTNPDGPGSG</sequence>
<dbReference type="Gene3D" id="3.40.50.450">
    <property type="match status" value="1"/>
</dbReference>
<dbReference type="GO" id="GO:0009294">
    <property type="term" value="P:DNA-mediated transformation"/>
    <property type="evidence" value="ECO:0007669"/>
    <property type="project" value="InterPro"/>
</dbReference>